<proteinExistence type="predicted"/>
<name>A0A6A7AGL5_9PLEO</name>
<feature type="region of interest" description="Disordered" evidence="1">
    <location>
        <begin position="100"/>
        <end position="135"/>
    </location>
</feature>
<keyword evidence="3" id="KW-1185">Reference proteome</keyword>
<protein>
    <submittedName>
        <fullName evidence="2">Uncharacterized protein</fullName>
    </submittedName>
</protein>
<sequence>MGPPAPPDAPIFPNDENPTCRNCGRAKHMLDLIGSRRYKKICKACRDAGIRTVSKAISRSMRRKLKKSASTASLSESGDVPALVTPSKRSALADFLPYGKASQDTPAEATARVEPSGSKASATTAVSGESSMPTSTQSNIVVNVLRSIAPQPPRLAHPIGPAGAVFTPYEESPGPIMFRRPSLPAGRRRNYQTPTSSRRQSISAVSSQAQGGDPTPDEIPDGEAFQCNVCYCLRYNLRRMGAGDSINECYYKDEFSEDVKALEDQYKKDADEDDNNPSSRPAAPPSGTLSRTPSATPSWTLSGSRGPMSSNWSLGSYPRVSRARQRSLPSAAARQREANSARLTASDPTLIHDEYDAD</sequence>
<dbReference type="EMBL" id="MU006218">
    <property type="protein sequence ID" value="KAF2831817.1"/>
    <property type="molecule type" value="Genomic_DNA"/>
</dbReference>
<feature type="compositionally biased region" description="Polar residues" evidence="1">
    <location>
        <begin position="287"/>
        <end position="314"/>
    </location>
</feature>
<feature type="compositionally biased region" description="Low complexity" evidence="1">
    <location>
        <begin position="196"/>
        <end position="210"/>
    </location>
</feature>
<dbReference type="Proteomes" id="UP000799424">
    <property type="component" value="Unassembled WGS sequence"/>
</dbReference>
<accession>A0A6A7AGL5</accession>
<evidence type="ECO:0000313" key="3">
    <source>
        <dbReference type="Proteomes" id="UP000799424"/>
    </source>
</evidence>
<gene>
    <name evidence="2" type="ORF">CC86DRAFT_378586</name>
</gene>
<dbReference type="AlphaFoldDB" id="A0A6A7AGL5"/>
<organism evidence="2 3">
    <name type="scientific">Ophiobolus disseminans</name>
    <dbReference type="NCBI Taxonomy" id="1469910"/>
    <lineage>
        <taxon>Eukaryota</taxon>
        <taxon>Fungi</taxon>
        <taxon>Dikarya</taxon>
        <taxon>Ascomycota</taxon>
        <taxon>Pezizomycotina</taxon>
        <taxon>Dothideomycetes</taxon>
        <taxon>Pleosporomycetidae</taxon>
        <taxon>Pleosporales</taxon>
        <taxon>Pleosporineae</taxon>
        <taxon>Phaeosphaeriaceae</taxon>
        <taxon>Ophiobolus</taxon>
    </lineage>
</organism>
<evidence type="ECO:0000313" key="2">
    <source>
        <dbReference type="EMBL" id="KAF2831817.1"/>
    </source>
</evidence>
<feature type="compositionally biased region" description="Low complexity" evidence="1">
    <location>
        <begin position="68"/>
        <end position="77"/>
    </location>
</feature>
<evidence type="ECO:0000256" key="1">
    <source>
        <dbReference type="SAM" id="MobiDB-lite"/>
    </source>
</evidence>
<feature type="compositionally biased region" description="Polar residues" evidence="1">
    <location>
        <begin position="118"/>
        <end position="135"/>
    </location>
</feature>
<feature type="region of interest" description="Disordered" evidence="1">
    <location>
        <begin position="177"/>
        <end position="220"/>
    </location>
</feature>
<feature type="region of interest" description="Disordered" evidence="1">
    <location>
        <begin position="59"/>
        <end position="82"/>
    </location>
</feature>
<reference evidence="2" key="1">
    <citation type="journal article" date="2020" name="Stud. Mycol.">
        <title>101 Dothideomycetes genomes: a test case for predicting lifestyles and emergence of pathogens.</title>
        <authorList>
            <person name="Haridas S."/>
            <person name="Albert R."/>
            <person name="Binder M."/>
            <person name="Bloem J."/>
            <person name="Labutti K."/>
            <person name="Salamov A."/>
            <person name="Andreopoulos B."/>
            <person name="Baker S."/>
            <person name="Barry K."/>
            <person name="Bills G."/>
            <person name="Bluhm B."/>
            <person name="Cannon C."/>
            <person name="Castanera R."/>
            <person name="Culley D."/>
            <person name="Daum C."/>
            <person name="Ezra D."/>
            <person name="Gonzalez J."/>
            <person name="Henrissat B."/>
            <person name="Kuo A."/>
            <person name="Liang C."/>
            <person name="Lipzen A."/>
            <person name="Lutzoni F."/>
            <person name="Magnuson J."/>
            <person name="Mondo S."/>
            <person name="Nolan M."/>
            <person name="Ohm R."/>
            <person name="Pangilinan J."/>
            <person name="Park H.-J."/>
            <person name="Ramirez L."/>
            <person name="Alfaro M."/>
            <person name="Sun H."/>
            <person name="Tritt A."/>
            <person name="Yoshinaga Y."/>
            <person name="Zwiers L.-H."/>
            <person name="Turgeon B."/>
            <person name="Goodwin S."/>
            <person name="Spatafora J."/>
            <person name="Crous P."/>
            <person name="Grigoriev I."/>
        </authorList>
    </citation>
    <scope>NUCLEOTIDE SEQUENCE</scope>
    <source>
        <strain evidence="2">CBS 113818</strain>
    </source>
</reference>
<feature type="region of interest" description="Disordered" evidence="1">
    <location>
        <begin position="268"/>
        <end position="358"/>
    </location>
</feature>